<dbReference type="PANTHER" id="PTHR37029:SF1">
    <property type="entry name" value="SSR1768 PROTEIN"/>
    <property type="match status" value="1"/>
</dbReference>
<reference evidence="1 2" key="1">
    <citation type="journal article" date="2016" name="Nat. Commun.">
        <title>Thousands of microbial genomes shed light on interconnected biogeochemical processes in an aquifer system.</title>
        <authorList>
            <person name="Anantharaman K."/>
            <person name="Brown C.T."/>
            <person name="Hug L.A."/>
            <person name="Sharon I."/>
            <person name="Castelle C.J."/>
            <person name="Probst A.J."/>
            <person name="Thomas B.C."/>
            <person name="Singh A."/>
            <person name="Wilkins M.J."/>
            <person name="Karaoz U."/>
            <person name="Brodie E.L."/>
            <person name="Williams K.H."/>
            <person name="Hubbard S.S."/>
            <person name="Banfield J.F."/>
        </authorList>
    </citation>
    <scope>NUCLEOTIDE SEQUENCE [LARGE SCALE GENOMIC DNA]</scope>
</reference>
<evidence type="ECO:0008006" key="3">
    <source>
        <dbReference type="Google" id="ProtNLM"/>
    </source>
</evidence>
<dbReference type="InterPro" id="IPR019270">
    <property type="entry name" value="DUF2283"/>
</dbReference>
<organism evidence="1 2">
    <name type="scientific">Candidatus Woesebacteria bacterium RIFCSPHIGHO2_01_FULL_44_21</name>
    <dbReference type="NCBI Taxonomy" id="1802503"/>
    <lineage>
        <taxon>Bacteria</taxon>
        <taxon>Candidatus Woeseibacteriota</taxon>
    </lineage>
</organism>
<dbReference type="PANTHER" id="PTHR37029">
    <property type="entry name" value="SSR1768 PROTEIN"/>
    <property type="match status" value="1"/>
</dbReference>
<dbReference type="EMBL" id="MGGP01000011">
    <property type="protein sequence ID" value="OGM32922.1"/>
    <property type="molecule type" value="Genomic_DNA"/>
</dbReference>
<evidence type="ECO:0000313" key="2">
    <source>
        <dbReference type="Proteomes" id="UP000178870"/>
    </source>
</evidence>
<evidence type="ECO:0000313" key="1">
    <source>
        <dbReference type="EMBL" id="OGM32922.1"/>
    </source>
</evidence>
<dbReference type="AlphaFoldDB" id="A0A1F7Z007"/>
<gene>
    <name evidence="1" type="ORF">A2803_05000</name>
</gene>
<dbReference type="Pfam" id="PF10049">
    <property type="entry name" value="DUF2283"/>
    <property type="match status" value="1"/>
</dbReference>
<name>A0A1F7Z007_9BACT</name>
<dbReference type="Proteomes" id="UP000178870">
    <property type="component" value="Unassembled WGS sequence"/>
</dbReference>
<comment type="caution">
    <text evidence="1">The sequence shown here is derived from an EMBL/GenBank/DDBJ whole genome shotgun (WGS) entry which is preliminary data.</text>
</comment>
<protein>
    <recommendedName>
        <fullName evidence="3">DUF2283 domain-containing protein</fullName>
    </recommendedName>
</protein>
<proteinExistence type="predicted"/>
<sequence>MKFRYDKEDDVLMVWLSQAKVDYAEKNKNVIIHFSKNDKPILMEILEASKFLKNTSKVLPDSIKKQFVTA</sequence>
<accession>A0A1F7Z007</accession>